<evidence type="ECO:0000313" key="2">
    <source>
        <dbReference type="EMBL" id="MPN17059.1"/>
    </source>
</evidence>
<dbReference type="AlphaFoldDB" id="A0A645FU86"/>
<gene>
    <name evidence="2" type="ORF">SDC9_164408</name>
</gene>
<sequence length="160" mass="16783">MHQQPVLRRRDAGRALPRGADLQPGDPAADQQRGELLEQPGADAAAPVVRVDVHLEDDGGIGTDPGRGVRPADGGVQRWGDEDVSDDGVADPGRHAAEPPGVSGGVHPGLPAPRRDPVRQGAVGADHREPGHPTGLQRLDPQLFTAGHAHILFPRTARTI</sequence>
<name>A0A645FU86_9ZZZZ</name>
<protein>
    <submittedName>
        <fullName evidence="2">Uncharacterized protein</fullName>
    </submittedName>
</protein>
<evidence type="ECO:0000256" key="1">
    <source>
        <dbReference type="SAM" id="MobiDB-lite"/>
    </source>
</evidence>
<proteinExistence type="predicted"/>
<accession>A0A645FU86</accession>
<dbReference type="EMBL" id="VSSQ01064089">
    <property type="protein sequence ID" value="MPN17059.1"/>
    <property type="molecule type" value="Genomic_DNA"/>
</dbReference>
<organism evidence="2">
    <name type="scientific">bioreactor metagenome</name>
    <dbReference type="NCBI Taxonomy" id="1076179"/>
    <lineage>
        <taxon>unclassified sequences</taxon>
        <taxon>metagenomes</taxon>
        <taxon>ecological metagenomes</taxon>
    </lineage>
</organism>
<reference evidence="2" key="1">
    <citation type="submission" date="2019-08" db="EMBL/GenBank/DDBJ databases">
        <authorList>
            <person name="Kucharzyk K."/>
            <person name="Murdoch R.W."/>
            <person name="Higgins S."/>
            <person name="Loffler F."/>
        </authorList>
    </citation>
    <scope>NUCLEOTIDE SEQUENCE</scope>
</reference>
<comment type="caution">
    <text evidence="2">The sequence shown here is derived from an EMBL/GenBank/DDBJ whole genome shotgun (WGS) entry which is preliminary data.</text>
</comment>
<feature type="region of interest" description="Disordered" evidence="1">
    <location>
        <begin position="1"/>
        <end position="135"/>
    </location>
</feature>